<name>A0A4Q2EJG6_9ACTN</name>
<organism evidence="1 2">
    <name type="scientific">Propioniciclava flava</name>
    <dbReference type="NCBI Taxonomy" id="2072026"/>
    <lineage>
        <taxon>Bacteria</taxon>
        <taxon>Bacillati</taxon>
        <taxon>Actinomycetota</taxon>
        <taxon>Actinomycetes</taxon>
        <taxon>Propionibacteriales</taxon>
        <taxon>Propionibacteriaceae</taxon>
        <taxon>Propioniciclava</taxon>
    </lineage>
</organism>
<dbReference type="InterPro" id="IPR012349">
    <property type="entry name" value="Split_barrel_FMN-bd"/>
</dbReference>
<evidence type="ECO:0000313" key="2">
    <source>
        <dbReference type="Proteomes" id="UP000290624"/>
    </source>
</evidence>
<evidence type="ECO:0000313" key="1">
    <source>
        <dbReference type="EMBL" id="RXW33519.1"/>
    </source>
</evidence>
<dbReference type="OrthoDB" id="9794948at2"/>
<dbReference type="InterPro" id="IPR007396">
    <property type="entry name" value="TR_PAI2-type"/>
</dbReference>
<dbReference type="PANTHER" id="PTHR35802">
    <property type="entry name" value="PROTEASE SYNTHASE AND SPORULATION PROTEIN PAI 2"/>
    <property type="match status" value="1"/>
</dbReference>
<protein>
    <submittedName>
        <fullName evidence="1">Transcriptional regulator</fullName>
    </submittedName>
</protein>
<dbReference type="AlphaFoldDB" id="A0A4Q2EJG6"/>
<keyword evidence="2" id="KW-1185">Reference proteome</keyword>
<comment type="caution">
    <text evidence="1">The sequence shown here is derived from an EMBL/GenBank/DDBJ whole genome shotgun (WGS) entry which is preliminary data.</text>
</comment>
<dbReference type="PIRSF" id="PIRSF010372">
    <property type="entry name" value="PaiB"/>
    <property type="match status" value="1"/>
</dbReference>
<dbReference type="Proteomes" id="UP000290624">
    <property type="component" value="Unassembled WGS sequence"/>
</dbReference>
<dbReference type="EMBL" id="PPCV01000001">
    <property type="protein sequence ID" value="RXW33519.1"/>
    <property type="molecule type" value="Genomic_DNA"/>
</dbReference>
<dbReference type="PANTHER" id="PTHR35802:SF1">
    <property type="entry name" value="PROTEASE SYNTHASE AND SPORULATION PROTEIN PAI 2"/>
    <property type="match status" value="1"/>
</dbReference>
<dbReference type="Pfam" id="PF04299">
    <property type="entry name" value="FMN_bind_2"/>
    <property type="match status" value="1"/>
</dbReference>
<proteinExistence type="predicted"/>
<dbReference type="Gene3D" id="2.30.110.10">
    <property type="entry name" value="Electron Transport, Fmn-binding Protein, Chain A"/>
    <property type="match status" value="1"/>
</dbReference>
<accession>A0A4Q2EJG6</accession>
<dbReference type="SUPFAM" id="SSF50475">
    <property type="entry name" value="FMN-binding split barrel"/>
    <property type="match status" value="1"/>
</dbReference>
<reference evidence="1 2" key="1">
    <citation type="submission" date="2018-01" db="EMBL/GenBank/DDBJ databases">
        <title>Lactibacter flavus gen. nov., sp. nov., a novel bacterium of the family Propionibacteriaceae isolated from raw milk and dairy products.</title>
        <authorList>
            <person name="Wenning M."/>
            <person name="Breitenwieser F."/>
            <person name="Huptas C."/>
            <person name="von Neubeck M."/>
            <person name="Busse H.-J."/>
            <person name="Scherer S."/>
        </authorList>
    </citation>
    <scope>NUCLEOTIDE SEQUENCE [LARGE SCALE GENOMIC DNA]</scope>
    <source>
        <strain evidence="1 2">VG341</strain>
    </source>
</reference>
<gene>
    <name evidence="1" type="ORF">C1706_01835</name>
</gene>
<sequence length="225" mass="24707">MYIPRHFAMNPARVTELLQAATTAQVVTAHEDGPAATLLPLLWRPDAEGEGWGSLIFHVARVNPLWKRPYLGEALAILSGPEGYIHADWFSSQQASPGVSTWNYATVHAYGPLVIHEDPAWVLAASRQLSSRHGADLDLVDPDAVEKMLRAIVGIELRITRVEAKDKLSQNRSPEDVQGAIDGVRATGNESLADAMTEVSVPHAEARYRLLRDLGQRKRPGVPRT</sequence>
<dbReference type="RefSeq" id="WP_129457485.1">
    <property type="nucleotide sequence ID" value="NZ_PPCV01000001.1"/>
</dbReference>